<organism evidence="1 2">
    <name type="scientific">Rhizobium freirei PRF 81</name>
    <dbReference type="NCBI Taxonomy" id="363754"/>
    <lineage>
        <taxon>Bacteria</taxon>
        <taxon>Pseudomonadati</taxon>
        <taxon>Pseudomonadota</taxon>
        <taxon>Alphaproteobacteria</taxon>
        <taxon>Hyphomicrobiales</taxon>
        <taxon>Rhizobiaceae</taxon>
        <taxon>Rhizobium/Agrobacterium group</taxon>
        <taxon>Rhizobium</taxon>
    </lineage>
</organism>
<protein>
    <submittedName>
        <fullName evidence="1">Uncharacterized protein</fullName>
    </submittedName>
</protein>
<evidence type="ECO:0000313" key="2">
    <source>
        <dbReference type="Proteomes" id="UP000012429"/>
    </source>
</evidence>
<keyword evidence="2" id="KW-1185">Reference proteome</keyword>
<gene>
    <name evidence="1" type="ORF">RHSP_80983</name>
</gene>
<reference evidence="1 2" key="1">
    <citation type="journal article" date="2012" name="BMC Genomics">
        <title>Genomic basis of broad host range and environmental adaptability of Rhizobium tropici CIAT 899 and Rhizobium sp. PRF 81 which are used in inoculants for common bean (Phaseolus vulgaris L.).</title>
        <authorList>
            <person name="Ormeno-Orrillo E."/>
            <person name="Menna P."/>
            <person name="Almeida L.G."/>
            <person name="Ollero F.J."/>
            <person name="Nicolas M.F."/>
            <person name="Pains Rodrigues E."/>
            <person name="Shigueyoshi Nakatani A."/>
            <person name="Silva Batista J.S."/>
            <person name="Oliveira Chueire L.M."/>
            <person name="Souza R.C."/>
            <person name="Ribeiro Vasconcelos A.T."/>
            <person name="Megias M."/>
            <person name="Hungria M."/>
            <person name="Martinez-Romero E."/>
        </authorList>
    </citation>
    <scope>NUCLEOTIDE SEQUENCE [LARGE SCALE GENOMIC DNA]</scope>
    <source>
        <strain evidence="1 2">PRF 81</strain>
    </source>
</reference>
<evidence type="ECO:0000313" key="1">
    <source>
        <dbReference type="EMBL" id="ENN89814.1"/>
    </source>
</evidence>
<dbReference type="AlphaFoldDB" id="N6UBA8"/>
<comment type="caution">
    <text evidence="1">The sequence shown here is derived from an EMBL/GenBank/DDBJ whole genome shotgun (WGS) entry which is preliminary data.</text>
</comment>
<sequence length="160" mass="17775">MSSFEFGAYRVIFFVSSRQRCFRKVAVANAPLEGGYTTVRHTRSAATPWEGLLAGAFFVSMALKIRAGASRSMEQAMSDPIVKAIIAACIGLQLRCRERVIALTLPIVEDASLRSAIEVTRKNVRFSRERVKSLTATELCDEIRRSSESLDQADTTRPTR</sequence>
<proteinExistence type="predicted"/>
<name>N6UBA8_9HYPH</name>
<accession>N6UBA8</accession>
<dbReference type="EMBL" id="AQHN01000001">
    <property type="protein sequence ID" value="ENN89814.1"/>
    <property type="molecule type" value="Genomic_DNA"/>
</dbReference>
<dbReference type="Proteomes" id="UP000012429">
    <property type="component" value="Unassembled WGS sequence"/>
</dbReference>